<dbReference type="EMBL" id="JASNVW010000001">
    <property type="protein sequence ID" value="MDK6028205.1"/>
    <property type="molecule type" value="Genomic_DNA"/>
</dbReference>
<protein>
    <submittedName>
        <fullName evidence="1">YjbQ family protein</fullName>
    </submittedName>
</protein>
<proteinExistence type="predicted"/>
<organism evidence="1 2">
    <name type="scientific">Ignisphaera cupida</name>
    <dbReference type="NCBI Taxonomy" id="3050454"/>
    <lineage>
        <taxon>Archaea</taxon>
        <taxon>Thermoproteota</taxon>
        <taxon>Thermoprotei</taxon>
        <taxon>Desulfurococcales</taxon>
        <taxon>Desulfurococcaceae</taxon>
        <taxon>Ignisphaera</taxon>
    </lineage>
</organism>
<accession>A0ABD4Z4X9</accession>
<dbReference type="AlphaFoldDB" id="A0ABD4Z4X9"/>
<sequence>MRVYSKIIEVKTYGPMVLHNITNLVRKVVDLSNVEMGLAWLSVEGATPALIILRNGEEKTFLDSLTKLIPFTGWRHGNAYAHLISTILSTNIAIPIINKALLINSDENIYLLETRSVYNHTRRVLVQIHENEKP</sequence>
<evidence type="ECO:0000313" key="2">
    <source>
        <dbReference type="Proteomes" id="UP001529235"/>
    </source>
</evidence>
<dbReference type="Gene3D" id="2.60.120.460">
    <property type="entry name" value="YjbQ-like"/>
    <property type="match status" value="1"/>
</dbReference>
<comment type="caution">
    <text evidence="1">The sequence shown here is derived from an EMBL/GenBank/DDBJ whole genome shotgun (WGS) entry which is preliminary data.</text>
</comment>
<reference evidence="1 2" key="1">
    <citation type="submission" date="2023-05" db="EMBL/GenBank/DDBJ databases">
        <title>A new hyperthermophilic archaea 'Ignisphaera cupida' sp. nov. and description of the family 'Ignisphaeraceae' fam. nov.</title>
        <authorList>
            <person name="Podosokorskaya O.A."/>
            <person name="Elcheninov A.G."/>
            <person name="Klukina A."/>
            <person name="Merkel A.Y."/>
        </authorList>
    </citation>
    <scope>NUCLEOTIDE SEQUENCE [LARGE SCALE GENOMIC DNA]</scope>
    <source>
        <strain evidence="1 2">4213-co</strain>
    </source>
</reference>
<dbReference type="Pfam" id="PF01894">
    <property type="entry name" value="YjbQ"/>
    <property type="match status" value="1"/>
</dbReference>
<dbReference type="RefSeq" id="WP_285273176.1">
    <property type="nucleotide sequence ID" value="NZ_JASNVW010000001.1"/>
</dbReference>
<gene>
    <name evidence="1" type="ORF">QPL79_02345</name>
</gene>
<evidence type="ECO:0000313" key="1">
    <source>
        <dbReference type="EMBL" id="MDK6028205.1"/>
    </source>
</evidence>
<dbReference type="Proteomes" id="UP001529235">
    <property type="component" value="Unassembled WGS sequence"/>
</dbReference>
<dbReference type="SUPFAM" id="SSF111038">
    <property type="entry name" value="YjbQ-like"/>
    <property type="match status" value="1"/>
</dbReference>
<dbReference type="InterPro" id="IPR035917">
    <property type="entry name" value="YjbQ-like_sf"/>
</dbReference>
<name>A0ABD4Z4X9_9CREN</name>
<keyword evidence="2" id="KW-1185">Reference proteome</keyword>
<dbReference type="InterPro" id="IPR001602">
    <property type="entry name" value="UPF0047_YjbQ-like"/>
</dbReference>